<reference evidence="3" key="1">
    <citation type="submission" date="2020-11" db="EMBL/GenBank/DDBJ databases">
        <authorList>
            <person name="Tran Van P."/>
        </authorList>
    </citation>
    <scope>NUCLEOTIDE SEQUENCE</scope>
</reference>
<proteinExistence type="predicted"/>
<sequence length="371" mass="41384">MVRACARPDRVVVPFTQAEQGDCSSTPEPHDSSNQHLCIQESSSRQPCEIEASDEHLCEKDSSDSQNHAGVLPPPKQYVDFKVIYNKTKYDINFAVDDTVVQLKQYLQDVIVASISHSEKYIFQLRTSYNTVKSLHLVPIGHLFKRVSGMGSLCVFTVVPTGCLVPVVLSRSFINVTLVPGVPQAMQKVMIKGLAKDERTLRDLGVVKGAKVMVVGSKLDDVLAVSTPSKQVLQDEKSAVSTKEPFCKQKQHRKVLDKGIPDDVMPGIKNTKEMLPLVPLSGMLNKSGGKVRLTFKMEQDQVWIGTKERTDKIPMSSIKGVVSEPIEGHEEYHIMGIQLGPTEASRYWVYWVPVQFIDAIKDAILGKWQYF</sequence>
<feature type="compositionally biased region" description="Polar residues" evidence="1">
    <location>
        <begin position="18"/>
        <end position="27"/>
    </location>
</feature>
<accession>A0A7R9EAK1</accession>
<dbReference type="GO" id="GO:0003723">
    <property type="term" value="F:RNA binding"/>
    <property type="evidence" value="ECO:0007669"/>
    <property type="project" value="TreeGrafter"/>
</dbReference>
<feature type="region of interest" description="Disordered" evidence="1">
    <location>
        <begin position="53"/>
        <end position="72"/>
    </location>
</feature>
<dbReference type="InterPro" id="IPR057455">
    <property type="entry name" value="UBFD1_C"/>
</dbReference>
<dbReference type="Gene3D" id="3.10.20.90">
    <property type="entry name" value="Phosphatidylinositol 3-kinase Catalytic Subunit, Chain A, domain 1"/>
    <property type="match status" value="1"/>
</dbReference>
<feature type="region of interest" description="Disordered" evidence="1">
    <location>
        <begin position="18"/>
        <end position="38"/>
    </location>
</feature>
<dbReference type="AlphaFoldDB" id="A0A7R9EAK1"/>
<evidence type="ECO:0000259" key="2">
    <source>
        <dbReference type="Pfam" id="PF25343"/>
    </source>
</evidence>
<evidence type="ECO:0000256" key="1">
    <source>
        <dbReference type="SAM" id="MobiDB-lite"/>
    </source>
</evidence>
<feature type="domain" description="UBFD1 PH-like C-terminal" evidence="2">
    <location>
        <begin position="254"/>
        <end position="366"/>
    </location>
</feature>
<dbReference type="PANTHER" id="PTHR16470:SF0">
    <property type="entry name" value="UBIQUITIN DOMAIN-CONTAINING PROTEIN UBFD1"/>
    <property type="match status" value="1"/>
</dbReference>
<dbReference type="InterPro" id="IPR039120">
    <property type="entry name" value="UBFD1"/>
</dbReference>
<dbReference type="InterPro" id="IPR029071">
    <property type="entry name" value="Ubiquitin-like_domsf"/>
</dbReference>
<gene>
    <name evidence="3" type="ORF">TMSB3V08_LOCUS7138</name>
</gene>
<dbReference type="PANTHER" id="PTHR16470">
    <property type="entry name" value="UBIQUITIN DOMAIN-CONTAINING PROTEIN UBFD1"/>
    <property type="match status" value="1"/>
</dbReference>
<name>A0A7R9EAK1_9NEOP</name>
<dbReference type="CDD" id="cd17047">
    <property type="entry name" value="Ubl_UBFD1"/>
    <property type="match status" value="1"/>
</dbReference>
<protein>
    <recommendedName>
        <fullName evidence="2">UBFD1 PH-like C-terminal domain-containing protein</fullName>
    </recommendedName>
</protein>
<dbReference type="Pfam" id="PF25343">
    <property type="entry name" value="PH_UBFD1_C"/>
    <property type="match status" value="1"/>
</dbReference>
<feature type="compositionally biased region" description="Basic and acidic residues" evidence="1">
    <location>
        <begin position="53"/>
        <end position="63"/>
    </location>
</feature>
<evidence type="ECO:0000313" key="3">
    <source>
        <dbReference type="EMBL" id="CAD7430380.1"/>
    </source>
</evidence>
<dbReference type="EMBL" id="OB794476">
    <property type="protein sequence ID" value="CAD7430380.1"/>
    <property type="molecule type" value="Genomic_DNA"/>
</dbReference>
<dbReference type="SUPFAM" id="SSF54236">
    <property type="entry name" value="Ubiquitin-like"/>
    <property type="match status" value="1"/>
</dbReference>
<organism evidence="3">
    <name type="scientific">Timema monikensis</name>
    <dbReference type="NCBI Taxonomy" id="170555"/>
    <lineage>
        <taxon>Eukaryota</taxon>
        <taxon>Metazoa</taxon>
        <taxon>Ecdysozoa</taxon>
        <taxon>Arthropoda</taxon>
        <taxon>Hexapoda</taxon>
        <taxon>Insecta</taxon>
        <taxon>Pterygota</taxon>
        <taxon>Neoptera</taxon>
        <taxon>Polyneoptera</taxon>
        <taxon>Phasmatodea</taxon>
        <taxon>Timematodea</taxon>
        <taxon>Timematoidea</taxon>
        <taxon>Timematidae</taxon>
        <taxon>Timema</taxon>
    </lineage>
</organism>
<dbReference type="GO" id="GO:0045296">
    <property type="term" value="F:cadherin binding"/>
    <property type="evidence" value="ECO:0007669"/>
    <property type="project" value="TreeGrafter"/>
</dbReference>